<dbReference type="NCBIfam" id="TIGR04553">
    <property type="entry name" value="ABC_peri_selen"/>
    <property type="match status" value="1"/>
</dbReference>
<organism evidence="4 5">
    <name type="scientific">Kribbella qitaiheensis</name>
    <dbReference type="NCBI Taxonomy" id="1544730"/>
    <lineage>
        <taxon>Bacteria</taxon>
        <taxon>Bacillati</taxon>
        <taxon>Actinomycetota</taxon>
        <taxon>Actinomycetes</taxon>
        <taxon>Propionibacteriales</taxon>
        <taxon>Kribbellaceae</taxon>
        <taxon>Kribbella</taxon>
    </lineage>
</organism>
<reference evidence="5" key="1">
    <citation type="submission" date="2019-09" db="EMBL/GenBank/DDBJ databases">
        <title>Antimicrobial potential of Antarctic Bacteria.</title>
        <authorList>
            <person name="Benaud N."/>
            <person name="Edwards R.J."/>
            <person name="Ferrari B.C."/>
        </authorList>
    </citation>
    <scope>NUCLEOTIDE SEQUENCE [LARGE SCALE GENOMIC DNA]</scope>
    <source>
        <strain evidence="5">SPB151</strain>
    </source>
</reference>
<dbReference type="GO" id="GO:0055085">
    <property type="term" value="P:transmembrane transport"/>
    <property type="evidence" value="ECO:0007669"/>
    <property type="project" value="InterPro"/>
</dbReference>
<dbReference type="RefSeq" id="WP_185443768.1">
    <property type="nucleotide sequence ID" value="NZ_CP043661.1"/>
</dbReference>
<evidence type="ECO:0000313" key="5">
    <source>
        <dbReference type="Proteomes" id="UP000515563"/>
    </source>
</evidence>
<feature type="chain" id="PRO_5039192401" evidence="3">
    <location>
        <begin position="26"/>
        <end position="308"/>
    </location>
</feature>
<accession>A0A7G6X553</accession>
<dbReference type="KEGG" id="kqi:F1D05_29915"/>
<dbReference type="GO" id="GO:0043190">
    <property type="term" value="C:ATP-binding cassette (ABC) transporter complex"/>
    <property type="evidence" value="ECO:0007669"/>
    <property type="project" value="InterPro"/>
</dbReference>
<dbReference type="PROSITE" id="PS51257">
    <property type="entry name" value="PROKAR_LIPOPROTEIN"/>
    <property type="match status" value="1"/>
</dbReference>
<evidence type="ECO:0000313" key="4">
    <source>
        <dbReference type="EMBL" id="QNE21368.1"/>
    </source>
</evidence>
<comment type="similarity">
    <text evidence="1">Belongs to the phosphate/phosphite/phosphonate binding protein family.</text>
</comment>
<dbReference type="Gene3D" id="3.40.190.10">
    <property type="entry name" value="Periplasmic binding protein-like II"/>
    <property type="match status" value="2"/>
</dbReference>
<dbReference type="PROSITE" id="PS51318">
    <property type="entry name" value="TAT"/>
    <property type="match status" value="1"/>
</dbReference>
<feature type="signal peptide" evidence="3">
    <location>
        <begin position="1"/>
        <end position="25"/>
    </location>
</feature>
<proteinExistence type="inferred from homology"/>
<dbReference type="EMBL" id="CP043661">
    <property type="protein sequence ID" value="QNE21368.1"/>
    <property type="molecule type" value="Genomic_DNA"/>
</dbReference>
<dbReference type="PANTHER" id="PTHR35841:SF1">
    <property type="entry name" value="PHOSPHONATES-BINDING PERIPLASMIC PROTEIN"/>
    <property type="match status" value="1"/>
</dbReference>
<dbReference type="Pfam" id="PF12974">
    <property type="entry name" value="Phosphonate-bd"/>
    <property type="match status" value="1"/>
</dbReference>
<protein>
    <submittedName>
        <fullName evidence="4">Putative selenate ABC transporter substrate-binding protein</fullName>
    </submittedName>
</protein>
<evidence type="ECO:0000256" key="2">
    <source>
        <dbReference type="ARBA" id="ARBA00022729"/>
    </source>
</evidence>
<dbReference type="NCBIfam" id="TIGR01098">
    <property type="entry name" value="3A0109s03R"/>
    <property type="match status" value="1"/>
</dbReference>
<sequence>MIATTRRTFLLGSAGLLVLTACGGADGSGAGAGSQRPPGPLGMSAIPDQDPELLNRLYPVVAKRFAGDTGLQVVYRPVTDYTAVVRAFEIGDIQLAWMGGLTGVQARARVPGASAIAQRDIDADFHSLFIAAKSSGLAPFADTAGLKSLAGHTLTFGSQTSTSGRLMPQYFMKQGGLDASDLKGKPGFSGSHDATIEAVASGSFEVGAVNEQVWKATVAAGKVDLGKVVILWRTPGYADYHWLARPDLDQTFGAGTTGKITNLLLGLDATKPDDAAILKLFGARSFIGTKNANYDQIEAVAKEQGLLA</sequence>
<dbReference type="AlphaFoldDB" id="A0A7G6X553"/>
<keyword evidence="2 3" id="KW-0732">Signal</keyword>
<keyword evidence="5" id="KW-1185">Reference proteome</keyword>
<name>A0A7G6X553_9ACTN</name>
<dbReference type="InterPro" id="IPR030836">
    <property type="entry name" value="ABC_peri_PhnD-like"/>
</dbReference>
<dbReference type="InterPro" id="IPR006311">
    <property type="entry name" value="TAT_signal"/>
</dbReference>
<dbReference type="SUPFAM" id="SSF53850">
    <property type="entry name" value="Periplasmic binding protein-like II"/>
    <property type="match status" value="1"/>
</dbReference>
<evidence type="ECO:0000256" key="1">
    <source>
        <dbReference type="ARBA" id="ARBA00007162"/>
    </source>
</evidence>
<dbReference type="InterPro" id="IPR005770">
    <property type="entry name" value="PhnD"/>
</dbReference>
<gene>
    <name evidence="4" type="ORF">F1D05_29915</name>
</gene>
<reference evidence="4 5" key="2">
    <citation type="journal article" date="2020" name="Microbiol. Resour. Announc.">
        <title>Antarctic desert soil bacteria exhibit high novel natural product potential, evaluated through long-read genome sequencing and comparative genomics.</title>
        <authorList>
            <person name="Benaud N."/>
            <person name="Edwards R.J."/>
            <person name="Amos T.G."/>
            <person name="D'Agostino P.M."/>
            <person name="Gutierrez-Chavez C."/>
            <person name="Montgomery K."/>
            <person name="Nicetic I."/>
            <person name="Ferrari B.C."/>
        </authorList>
    </citation>
    <scope>NUCLEOTIDE SEQUENCE [LARGE SCALE GENOMIC DNA]</scope>
    <source>
        <strain evidence="4 5">SPB151</strain>
    </source>
</reference>
<evidence type="ECO:0000256" key="3">
    <source>
        <dbReference type="SAM" id="SignalP"/>
    </source>
</evidence>
<dbReference type="PANTHER" id="PTHR35841">
    <property type="entry name" value="PHOSPHONATES-BINDING PERIPLASMIC PROTEIN"/>
    <property type="match status" value="1"/>
</dbReference>
<dbReference type="Proteomes" id="UP000515563">
    <property type="component" value="Chromosome"/>
</dbReference>